<dbReference type="EMBL" id="SJPG01000001">
    <property type="protein sequence ID" value="TWT60242.1"/>
    <property type="molecule type" value="Genomic_DNA"/>
</dbReference>
<evidence type="ECO:0000259" key="2">
    <source>
        <dbReference type="Pfam" id="PF03795"/>
    </source>
</evidence>
<dbReference type="Pfam" id="PF03795">
    <property type="entry name" value="YCII"/>
    <property type="match status" value="1"/>
</dbReference>
<feature type="domain" description="YCII-related" evidence="2">
    <location>
        <begin position="24"/>
        <end position="91"/>
    </location>
</feature>
<keyword evidence="4" id="KW-1185">Reference proteome</keyword>
<dbReference type="AlphaFoldDB" id="A0A5C5XEA0"/>
<comment type="similarity">
    <text evidence="1">Belongs to the YciI family.</text>
</comment>
<gene>
    <name evidence="3" type="ORF">Pan54_09560</name>
</gene>
<evidence type="ECO:0000313" key="4">
    <source>
        <dbReference type="Proteomes" id="UP000316095"/>
    </source>
</evidence>
<organism evidence="3 4">
    <name type="scientific">Rubinisphaera italica</name>
    <dbReference type="NCBI Taxonomy" id="2527969"/>
    <lineage>
        <taxon>Bacteria</taxon>
        <taxon>Pseudomonadati</taxon>
        <taxon>Planctomycetota</taxon>
        <taxon>Planctomycetia</taxon>
        <taxon>Planctomycetales</taxon>
        <taxon>Planctomycetaceae</taxon>
        <taxon>Rubinisphaera</taxon>
    </lineage>
</organism>
<dbReference type="SUPFAM" id="SSF54909">
    <property type="entry name" value="Dimeric alpha+beta barrel"/>
    <property type="match status" value="1"/>
</dbReference>
<proteinExistence type="inferred from homology"/>
<evidence type="ECO:0000256" key="1">
    <source>
        <dbReference type="ARBA" id="ARBA00007689"/>
    </source>
</evidence>
<dbReference type="PANTHER" id="PTHR35174:SF3">
    <property type="entry name" value="BLL7171 PROTEIN"/>
    <property type="match status" value="1"/>
</dbReference>
<dbReference type="Proteomes" id="UP000316095">
    <property type="component" value="Unassembled WGS sequence"/>
</dbReference>
<dbReference type="Gene3D" id="3.30.70.1060">
    <property type="entry name" value="Dimeric alpha+beta barrel"/>
    <property type="match status" value="1"/>
</dbReference>
<evidence type="ECO:0000313" key="3">
    <source>
        <dbReference type="EMBL" id="TWT60242.1"/>
    </source>
</evidence>
<dbReference type="RefSeq" id="WP_165441584.1">
    <property type="nucleotide sequence ID" value="NZ_SJPG01000001.1"/>
</dbReference>
<dbReference type="InterPro" id="IPR011008">
    <property type="entry name" value="Dimeric_a/b-barrel"/>
</dbReference>
<sequence length="107" mass="11698">MALEELVQLCHKLPTKQQYLGAAQLHAAKTATCVQVRNGQQIVSDGPYVETKVQLGGYFLIDVKDREAAIAIVAQIPGSRCGTTEIRPVIEVFNLPDLLPSPQQTQQ</sequence>
<accession>A0A5C5XEA0</accession>
<reference evidence="3 4" key="1">
    <citation type="submission" date="2019-02" db="EMBL/GenBank/DDBJ databases">
        <title>Deep-cultivation of Planctomycetes and their phenomic and genomic characterization uncovers novel biology.</title>
        <authorList>
            <person name="Wiegand S."/>
            <person name="Jogler M."/>
            <person name="Boedeker C."/>
            <person name="Pinto D."/>
            <person name="Vollmers J."/>
            <person name="Rivas-Marin E."/>
            <person name="Kohn T."/>
            <person name="Peeters S.H."/>
            <person name="Heuer A."/>
            <person name="Rast P."/>
            <person name="Oberbeckmann S."/>
            <person name="Bunk B."/>
            <person name="Jeske O."/>
            <person name="Meyerdierks A."/>
            <person name="Storesund J.E."/>
            <person name="Kallscheuer N."/>
            <person name="Luecker S."/>
            <person name="Lage O.M."/>
            <person name="Pohl T."/>
            <person name="Merkel B.J."/>
            <person name="Hornburger P."/>
            <person name="Mueller R.-W."/>
            <person name="Bruemmer F."/>
            <person name="Labrenz M."/>
            <person name="Spormann A.M."/>
            <person name="Op Den Camp H."/>
            <person name="Overmann J."/>
            <person name="Amann R."/>
            <person name="Jetten M.S.M."/>
            <person name="Mascher T."/>
            <person name="Medema M.H."/>
            <person name="Devos D.P."/>
            <person name="Kaster A.-K."/>
            <person name="Ovreas L."/>
            <person name="Rohde M."/>
            <person name="Galperin M.Y."/>
            <person name="Jogler C."/>
        </authorList>
    </citation>
    <scope>NUCLEOTIDE SEQUENCE [LARGE SCALE GENOMIC DNA]</scope>
    <source>
        <strain evidence="3 4">Pan54</strain>
    </source>
</reference>
<comment type="caution">
    <text evidence="3">The sequence shown here is derived from an EMBL/GenBank/DDBJ whole genome shotgun (WGS) entry which is preliminary data.</text>
</comment>
<dbReference type="PANTHER" id="PTHR35174">
    <property type="entry name" value="BLL7171 PROTEIN-RELATED"/>
    <property type="match status" value="1"/>
</dbReference>
<name>A0A5C5XEA0_9PLAN</name>
<dbReference type="InterPro" id="IPR005545">
    <property type="entry name" value="YCII"/>
</dbReference>
<protein>
    <submittedName>
        <fullName evidence="3">YCII-related domain protein</fullName>
    </submittedName>
</protein>